<dbReference type="RefSeq" id="WP_089274941.1">
    <property type="nucleotide sequence ID" value="NZ_FZOC01000006.1"/>
</dbReference>
<protein>
    <recommendedName>
        <fullName evidence="3">Universal stress protein family protein</fullName>
    </recommendedName>
</protein>
<dbReference type="EMBL" id="FZOC01000006">
    <property type="protein sequence ID" value="SNS10070.1"/>
    <property type="molecule type" value="Genomic_DNA"/>
</dbReference>
<dbReference type="OrthoDB" id="5418016at2"/>
<evidence type="ECO:0008006" key="3">
    <source>
        <dbReference type="Google" id="ProtNLM"/>
    </source>
</evidence>
<name>A0A239BPZ0_9BACT</name>
<dbReference type="Proteomes" id="UP000198324">
    <property type="component" value="Unassembled WGS sequence"/>
</dbReference>
<reference evidence="1 2" key="1">
    <citation type="submission" date="2017-06" db="EMBL/GenBank/DDBJ databases">
        <authorList>
            <person name="Kim H.J."/>
            <person name="Triplett B.A."/>
        </authorList>
    </citation>
    <scope>NUCLEOTIDE SEQUENCE [LARGE SCALE GENOMIC DNA]</scope>
    <source>
        <strain evidence="1 2">DSM 13116</strain>
    </source>
</reference>
<sequence>MPKRQQTNTPPLPPRFSLVQRGAWREAFEAYGTALSMAEAGEGDLARQILGEFHAEHRKILVLAQSGGVPQPLAEYSVNLAERLGFDLVLLSVGSPGRGGQDAFEAAARTGAELLMEQAARRGVACAHMIRLGGRDEVLNAVSIELRRVEFVITDRLECERRQAALLVPEFSFRC</sequence>
<evidence type="ECO:0000313" key="1">
    <source>
        <dbReference type="EMBL" id="SNS10070.1"/>
    </source>
</evidence>
<proteinExistence type="predicted"/>
<accession>A0A239BPZ0</accession>
<dbReference type="AlphaFoldDB" id="A0A239BPZ0"/>
<evidence type="ECO:0000313" key="2">
    <source>
        <dbReference type="Proteomes" id="UP000198324"/>
    </source>
</evidence>
<keyword evidence="2" id="KW-1185">Reference proteome</keyword>
<gene>
    <name evidence="1" type="ORF">SAMN04488503_2735</name>
</gene>
<organism evidence="1 2">
    <name type="scientific">Humidesulfovibrio mexicanus</name>
    <dbReference type="NCBI Taxonomy" id="147047"/>
    <lineage>
        <taxon>Bacteria</taxon>
        <taxon>Pseudomonadati</taxon>
        <taxon>Thermodesulfobacteriota</taxon>
        <taxon>Desulfovibrionia</taxon>
        <taxon>Desulfovibrionales</taxon>
        <taxon>Desulfovibrionaceae</taxon>
        <taxon>Humidesulfovibrio</taxon>
    </lineage>
</organism>